<feature type="region of interest" description="Disordered" evidence="1">
    <location>
        <begin position="84"/>
        <end position="124"/>
    </location>
</feature>
<organism evidence="2 3">
    <name type="scientific">Polarella glacialis</name>
    <name type="common">Dinoflagellate</name>
    <dbReference type="NCBI Taxonomy" id="89957"/>
    <lineage>
        <taxon>Eukaryota</taxon>
        <taxon>Sar</taxon>
        <taxon>Alveolata</taxon>
        <taxon>Dinophyceae</taxon>
        <taxon>Suessiales</taxon>
        <taxon>Suessiaceae</taxon>
        <taxon>Polarella</taxon>
    </lineage>
</organism>
<reference evidence="2" key="1">
    <citation type="submission" date="2021-02" db="EMBL/GenBank/DDBJ databases">
        <authorList>
            <person name="Dougan E. K."/>
            <person name="Rhodes N."/>
            <person name="Thang M."/>
            <person name="Chan C."/>
        </authorList>
    </citation>
    <scope>NUCLEOTIDE SEQUENCE</scope>
</reference>
<evidence type="ECO:0000313" key="2">
    <source>
        <dbReference type="EMBL" id="CAE8660930.1"/>
    </source>
</evidence>
<protein>
    <submittedName>
        <fullName evidence="2">Uncharacterized protein</fullName>
    </submittedName>
</protein>
<feature type="region of interest" description="Disordered" evidence="1">
    <location>
        <begin position="1"/>
        <end position="43"/>
    </location>
</feature>
<gene>
    <name evidence="2" type="ORF">PGLA2088_LOCUS14344</name>
</gene>
<evidence type="ECO:0000256" key="1">
    <source>
        <dbReference type="SAM" id="MobiDB-lite"/>
    </source>
</evidence>
<accession>A0A813J2T3</accession>
<evidence type="ECO:0000313" key="3">
    <source>
        <dbReference type="Proteomes" id="UP000626109"/>
    </source>
</evidence>
<feature type="compositionally biased region" description="Polar residues" evidence="1">
    <location>
        <begin position="16"/>
        <end position="26"/>
    </location>
</feature>
<name>A0A813J2T3_POLGL</name>
<sequence>MQPVKVTHTIFPGTAPQGSGYDSLTSFAPRPPAGMAPSAGGGSSRRFVVGGKLVREVAPPPPNPLVVQSQGGQELSEGQPFCGAVSRQHPGGEQEPAPYATHRDRRPSLAGYPVATGVKGPSARRPSVCDIAAAMIPKSVHGIRSQVMVSRTTDNSHELDSQRAVIARGRRPSVVEATFYGKVPA</sequence>
<comment type="caution">
    <text evidence="2">The sequence shown here is derived from an EMBL/GenBank/DDBJ whole genome shotgun (WGS) entry which is preliminary data.</text>
</comment>
<dbReference type="EMBL" id="CAJNNW010017424">
    <property type="protein sequence ID" value="CAE8660930.1"/>
    <property type="molecule type" value="Genomic_DNA"/>
</dbReference>
<proteinExistence type="predicted"/>
<dbReference type="AlphaFoldDB" id="A0A813J2T3"/>
<dbReference type="Proteomes" id="UP000626109">
    <property type="component" value="Unassembled WGS sequence"/>
</dbReference>